<name>A0ACA9NZP4_9GLOM</name>
<evidence type="ECO:0000313" key="2">
    <source>
        <dbReference type="Proteomes" id="UP000789525"/>
    </source>
</evidence>
<comment type="caution">
    <text evidence="1">The sequence shown here is derived from an EMBL/GenBank/DDBJ whole genome shotgun (WGS) entry which is preliminary data.</text>
</comment>
<reference evidence="1" key="1">
    <citation type="submission" date="2021-06" db="EMBL/GenBank/DDBJ databases">
        <authorList>
            <person name="Kallberg Y."/>
            <person name="Tangrot J."/>
            <person name="Rosling A."/>
        </authorList>
    </citation>
    <scope>NUCLEOTIDE SEQUENCE</scope>
    <source>
        <strain evidence="1">CL356</strain>
    </source>
</reference>
<protein>
    <submittedName>
        <fullName evidence="1">3984_t:CDS:1</fullName>
    </submittedName>
</protein>
<evidence type="ECO:0000313" key="1">
    <source>
        <dbReference type="EMBL" id="CAG8683045.1"/>
    </source>
</evidence>
<gene>
    <name evidence="1" type="ORF">ACOLOM_LOCUS9424</name>
</gene>
<keyword evidence="2" id="KW-1185">Reference proteome</keyword>
<organism evidence="1 2">
    <name type="scientific">Acaulospora colombiana</name>
    <dbReference type="NCBI Taxonomy" id="27376"/>
    <lineage>
        <taxon>Eukaryota</taxon>
        <taxon>Fungi</taxon>
        <taxon>Fungi incertae sedis</taxon>
        <taxon>Mucoromycota</taxon>
        <taxon>Glomeromycotina</taxon>
        <taxon>Glomeromycetes</taxon>
        <taxon>Diversisporales</taxon>
        <taxon>Acaulosporaceae</taxon>
        <taxon>Acaulospora</taxon>
    </lineage>
</organism>
<feature type="non-terminal residue" evidence="1">
    <location>
        <position position="1"/>
    </location>
</feature>
<accession>A0ACA9NZP4</accession>
<dbReference type="Proteomes" id="UP000789525">
    <property type="component" value="Unassembled WGS sequence"/>
</dbReference>
<proteinExistence type="predicted"/>
<dbReference type="EMBL" id="CAJVPT010027307">
    <property type="protein sequence ID" value="CAG8683045.1"/>
    <property type="molecule type" value="Genomic_DNA"/>
</dbReference>
<sequence>IYQEDILPRKIEREKEKAQLAKEKQERREKERQEREERLASPMQQMQIAEQLELLKKGLKKDS</sequence>